<accession>A0A0D3HZJ0</accession>
<protein>
    <submittedName>
        <fullName evidence="3">Uncharacterized protein</fullName>
    </submittedName>
</protein>
<dbReference type="HOGENOM" id="CLU_2077531_0_0_1"/>
<reference evidence="4" key="1">
    <citation type="journal article" date="2013" name="Nature">
        <title>Pan genome of the phytoplankton Emiliania underpins its global distribution.</title>
        <authorList>
            <person name="Read B.A."/>
            <person name="Kegel J."/>
            <person name="Klute M.J."/>
            <person name="Kuo A."/>
            <person name="Lefebvre S.C."/>
            <person name="Maumus F."/>
            <person name="Mayer C."/>
            <person name="Miller J."/>
            <person name="Monier A."/>
            <person name="Salamov A."/>
            <person name="Young J."/>
            <person name="Aguilar M."/>
            <person name="Claverie J.M."/>
            <person name="Frickenhaus S."/>
            <person name="Gonzalez K."/>
            <person name="Herman E.K."/>
            <person name="Lin Y.C."/>
            <person name="Napier J."/>
            <person name="Ogata H."/>
            <person name="Sarno A.F."/>
            <person name="Shmutz J."/>
            <person name="Schroeder D."/>
            <person name="de Vargas C."/>
            <person name="Verret F."/>
            <person name="von Dassow P."/>
            <person name="Valentin K."/>
            <person name="Van de Peer Y."/>
            <person name="Wheeler G."/>
            <person name="Dacks J.B."/>
            <person name="Delwiche C.F."/>
            <person name="Dyhrman S.T."/>
            <person name="Glockner G."/>
            <person name="John U."/>
            <person name="Richards T."/>
            <person name="Worden A.Z."/>
            <person name="Zhang X."/>
            <person name="Grigoriev I.V."/>
            <person name="Allen A.E."/>
            <person name="Bidle K."/>
            <person name="Borodovsky M."/>
            <person name="Bowler C."/>
            <person name="Brownlee C."/>
            <person name="Cock J.M."/>
            <person name="Elias M."/>
            <person name="Gladyshev V.N."/>
            <person name="Groth M."/>
            <person name="Guda C."/>
            <person name="Hadaegh A."/>
            <person name="Iglesias-Rodriguez M.D."/>
            <person name="Jenkins J."/>
            <person name="Jones B.M."/>
            <person name="Lawson T."/>
            <person name="Leese F."/>
            <person name="Lindquist E."/>
            <person name="Lobanov A."/>
            <person name="Lomsadze A."/>
            <person name="Malik S.B."/>
            <person name="Marsh M.E."/>
            <person name="Mackinder L."/>
            <person name="Mock T."/>
            <person name="Mueller-Roeber B."/>
            <person name="Pagarete A."/>
            <person name="Parker M."/>
            <person name="Probert I."/>
            <person name="Quesneville H."/>
            <person name="Raines C."/>
            <person name="Rensing S.A."/>
            <person name="Riano-Pachon D.M."/>
            <person name="Richier S."/>
            <person name="Rokitta S."/>
            <person name="Shiraiwa Y."/>
            <person name="Soanes D.M."/>
            <person name="van der Giezen M."/>
            <person name="Wahlund T.M."/>
            <person name="Williams B."/>
            <person name="Wilson W."/>
            <person name="Wolfe G."/>
            <person name="Wurch L.L."/>
        </authorList>
    </citation>
    <scope>NUCLEOTIDE SEQUENCE</scope>
</reference>
<dbReference type="GeneID" id="17250484"/>
<dbReference type="RefSeq" id="XP_005756854.1">
    <property type="nucleotide sequence ID" value="XM_005756797.1"/>
</dbReference>
<evidence type="ECO:0000256" key="2">
    <source>
        <dbReference type="SAM" id="MobiDB-lite"/>
    </source>
</evidence>
<organism evidence="3 4">
    <name type="scientific">Emiliania huxleyi (strain CCMP1516)</name>
    <dbReference type="NCBI Taxonomy" id="280463"/>
    <lineage>
        <taxon>Eukaryota</taxon>
        <taxon>Haptista</taxon>
        <taxon>Haptophyta</taxon>
        <taxon>Prymnesiophyceae</taxon>
        <taxon>Isochrysidales</taxon>
        <taxon>Noelaerhabdaceae</taxon>
        <taxon>Emiliania</taxon>
    </lineage>
</organism>
<dbReference type="AlphaFoldDB" id="A0A0D3HZJ0"/>
<proteinExistence type="predicted"/>
<dbReference type="KEGG" id="ehx:EMIHUDRAFT_221248"/>
<keyword evidence="1" id="KW-0175">Coiled coil</keyword>
<dbReference type="PaxDb" id="2903-EOD04425"/>
<dbReference type="Proteomes" id="UP000013827">
    <property type="component" value="Unassembled WGS sequence"/>
</dbReference>
<feature type="region of interest" description="Disordered" evidence="2">
    <location>
        <begin position="1"/>
        <end position="25"/>
    </location>
</feature>
<evidence type="ECO:0000313" key="3">
    <source>
        <dbReference type="EnsemblProtists" id="EOD04425"/>
    </source>
</evidence>
<reference evidence="3" key="2">
    <citation type="submission" date="2024-10" db="UniProtKB">
        <authorList>
            <consortium name="EnsemblProtists"/>
        </authorList>
    </citation>
    <scope>IDENTIFICATION</scope>
</reference>
<keyword evidence="4" id="KW-1185">Reference proteome</keyword>
<feature type="coiled-coil region" evidence="1">
    <location>
        <begin position="62"/>
        <end position="114"/>
    </location>
</feature>
<sequence>MRCARLPPEAALRPLGLAPPAPSRSQADKRMTQFCCLLLVLALGSANSQGLQAARPGRGNFAEKQQQLKAEIKEQLKAEHEQLKAEHEQLKAEHEELKDQLAEFKEELTQLAVTLAKK</sequence>
<dbReference type="EnsemblProtists" id="EOD04425">
    <property type="protein sequence ID" value="EOD04425"/>
    <property type="gene ID" value="EMIHUDRAFT_221248"/>
</dbReference>
<evidence type="ECO:0000313" key="4">
    <source>
        <dbReference type="Proteomes" id="UP000013827"/>
    </source>
</evidence>
<feature type="compositionally biased region" description="Low complexity" evidence="2">
    <location>
        <begin position="1"/>
        <end position="16"/>
    </location>
</feature>
<name>A0A0D3HZJ0_EMIH1</name>
<evidence type="ECO:0000256" key="1">
    <source>
        <dbReference type="SAM" id="Coils"/>
    </source>
</evidence>